<feature type="coiled-coil region" evidence="2">
    <location>
        <begin position="403"/>
        <end position="473"/>
    </location>
</feature>
<organism evidence="5 6">
    <name type="scientific">Hemibagrus guttatus</name>
    <dbReference type="NCBI Taxonomy" id="175788"/>
    <lineage>
        <taxon>Eukaryota</taxon>
        <taxon>Metazoa</taxon>
        <taxon>Chordata</taxon>
        <taxon>Craniata</taxon>
        <taxon>Vertebrata</taxon>
        <taxon>Euteleostomi</taxon>
        <taxon>Actinopterygii</taxon>
        <taxon>Neopterygii</taxon>
        <taxon>Teleostei</taxon>
        <taxon>Ostariophysi</taxon>
        <taxon>Siluriformes</taxon>
        <taxon>Bagridae</taxon>
        <taxon>Hemibagrus</taxon>
    </lineage>
</organism>
<feature type="compositionally biased region" description="Polar residues" evidence="3">
    <location>
        <begin position="158"/>
        <end position="168"/>
    </location>
</feature>
<feature type="non-terminal residue" evidence="5">
    <location>
        <position position="1"/>
    </location>
</feature>
<comment type="caution">
    <text evidence="5">The sequence shown here is derived from an EMBL/GenBank/DDBJ whole genome shotgun (WGS) entry which is preliminary data.</text>
</comment>
<evidence type="ECO:0000259" key="4">
    <source>
        <dbReference type="Pfam" id="PF01576"/>
    </source>
</evidence>
<feature type="compositionally biased region" description="Basic and acidic residues" evidence="3">
    <location>
        <begin position="690"/>
        <end position="705"/>
    </location>
</feature>
<dbReference type="InterPro" id="IPR002928">
    <property type="entry name" value="Myosin_tail"/>
</dbReference>
<feature type="region of interest" description="Disordered" evidence="3">
    <location>
        <begin position="71"/>
        <end position="204"/>
    </location>
</feature>
<feature type="compositionally biased region" description="Polar residues" evidence="3">
    <location>
        <begin position="296"/>
        <end position="305"/>
    </location>
</feature>
<dbReference type="PANTHER" id="PTHR46349:SF5">
    <property type="entry name" value="CINGULIN"/>
    <property type="match status" value="1"/>
</dbReference>
<feature type="compositionally biased region" description="Gly residues" evidence="3">
    <location>
        <begin position="29"/>
        <end position="48"/>
    </location>
</feature>
<feature type="region of interest" description="Disordered" evidence="3">
    <location>
        <begin position="690"/>
        <end position="721"/>
    </location>
</feature>
<feature type="compositionally biased region" description="Polar residues" evidence="3">
    <location>
        <begin position="223"/>
        <end position="233"/>
    </location>
</feature>
<gene>
    <name evidence="5" type="ORF">QTP70_030954</name>
</gene>
<feature type="compositionally biased region" description="Basic and acidic residues" evidence="3">
    <location>
        <begin position="248"/>
        <end position="266"/>
    </location>
</feature>
<dbReference type="Proteomes" id="UP001274896">
    <property type="component" value="Unassembled WGS sequence"/>
</dbReference>
<feature type="compositionally biased region" description="Basic and acidic residues" evidence="3">
    <location>
        <begin position="754"/>
        <end position="795"/>
    </location>
</feature>
<evidence type="ECO:0000313" key="6">
    <source>
        <dbReference type="Proteomes" id="UP001274896"/>
    </source>
</evidence>
<keyword evidence="6" id="KW-1185">Reference proteome</keyword>
<evidence type="ECO:0000256" key="2">
    <source>
        <dbReference type="SAM" id="Coils"/>
    </source>
</evidence>
<accession>A0AAE0UKX3</accession>
<reference evidence="5" key="1">
    <citation type="submission" date="2023-06" db="EMBL/GenBank/DDBJ databases">
        <title>Male Hemibagrus guttatus genome.</title>
        <authorList>
            <person name="Bian C."/>
        </authorList>
    </citation>
    <scope>NUCLEOTIDE SEQUENCE</scope>
    <source>
        <strain evidence="5">Male_cb2023</strain>
        <tissue evidence="5">Muscle</tissue>
    </source>
</reference>
<dbReference type="AlphaFoldDB" id="A0AAE0UKX3"/>
<feature type="region of interest" description="Disordered" evidence="3">
    <location>
        <begin position="740"/>
        <end position="795"/>
    </location>
</feature>
<dbReference type="PANTHER" id="PTHR46349">
    <property type="entry name" value="CINGULIN-LIKE PROTEIN 1-RELATED"/>
    <property type="match status" value="1"/>
</dbReference>
<keyword evidence="1 2" id="KW-0175">Coiled coil</keyword>
<dbReference type="GO" id="GO:0000226">
    <property type="term" value="P:microtubule cytoskeleton organization"/>
    <property type="evidence" value="ECO:0007669"/>
    <property type="project" value="TreeGrafter"/>
</dbReference>
<feature type="domain" description="Myosin tail" evidence="4">
    <location>
        <begin position="754"/>
        <end position="1117"/>
    </location>
</feature>
<name>A0AAE0UKX3_9TELE</name>
<feature type="compositionally biased region" description="Low complexity" evidence="3">
    <location>
        <begin position="278"/>
        <end position="295"/>
    </location>
</feature>
<sequence length="1157" mass="131226">MNSLSADRKTPVDYGVQIRFIKDLEDMGGGYAERSRGVGGAGAAGGSGTSPSSSYGVAVRVQGISGQPYVVLKDGEKGDSYGVQLKSQPQTPMLGRSSPYNSLPPRPCDIAQTPKDPYSSVGPPGSPEEETVEFGSPLKRPPGDGQAGSQGDGERGTAENSVSAPSLKNSEKKDLGELNEAGLRPVRQNGIGGSANGTGAVEEEPVEAIDRKSLAPINKLISKFNSSATSTMPSRIRGRSKARASLQFDERKRSHSLDACKEKEEEPPASPTVNPYGPTVNTTSSSSLNSPKPTNYNSLGQSSPSIAKEPAVPASKPPTVNKTPRMFVTNEVPPALSQKQVTPDPLSQSQSTDSVNGGEAQEKQAIYEVLREGSVESEASLRRKADLIHELHRRLKEENDAPNNRLQQQLDQTRRELQHAQDRMNCDELCCDELCCDELCCDELCLVDLRLEKERVESRCHQQEDHLARLQEELRRGSESEAHTHSLHTDVLTLQTELAEAVMLRQRQEETLRMRERELTALKGVLKDEVAAHDREMETLREQYSQNMEALQKSMEHVSQSQQEIEEERQKVNASILALEEELDGYREQSEHWKEQMTAVKQQLLQAQQEKKELEEKLLSLKKQTCETDSSTQVQELQRCLDNLKEARLQIHEQKAELAKKEEELRSLRRTSQDKEDELEAEINKLKEQVQKDKEELSKELEKRQQSLASSQDPTRDDSLDLHEANTRLRERIARMSLLQSSLPDPEASDALEEENRSLKTQLEEARRVTSRLGHEREEISRQLEERERERETLRRGKAELEEQKRLLDRALDKMNKDVDLLMGDSRQSVQNLQAQLDEFRDRSRKELQESQRLGKDRLLELQRTQTSLKAVQDEMARLKKDLLVCSEERDSAQLDKELLSNRLKHKESELDSERSSQTDRSREIRLLEDKVKTLEIELDEEKTGAELLNERVTRTREQVDQLRSELKQERSARHDLELDKSSLERQVKDLKSRLADVEGQPRSTAGVTILESKIQELEDRLHSEEKEKSSIIAAQRRIERKLKEVNATLDQERNQHAEQRDQLSLRVKALKRQLDDSEEEVERLEGVRRKILRDLEEQQELKDVLQAKVSALENELRRKILQARRPTLGSTLSSEEEDGNFDSKSITSILTEDVCV</sequence>
<evidence type="ECO:0000313" key="5">
    <source>
        <dbReference type="EMBL" id="KAK3508487.1"/>
    </source>
</evidence>
<dbReference type="GO" id="GO:0005923">
    <property type="term" value="C:bicellular tight junction"/>
    <property type="evidence" value="ECO:0007669"/>
    <property type="project" value="TreeGrafter"/>
</dbReference>
<dbReference type="Pfam" id="PF01576">
    <property type="entry name" value="Myosin_tail_1"/>
    <property type="match status" value="1"/>
</dbReference>
<evidence type="ECO:0000256" key="1">
    <source>
        <dbReference type="ARBA" id="ARBA00023054"/>
    </source>
</evidence>
<feature type="compositionally biased region" description="Polar residues" evidence="3">
    <location>
        <begin position="337"/>
        <end position="355"/>
    </location>
</feature>
<protein>
    <recommendedName>
        <fullName evidence="4">Myosin tail domain-containing protein</fullName>
    </recommendedName>
</protein>
<dbReference type="GO" id="GO:0016459">
    <property type="term" value="C:myosin complex"/>
    <property type="evidence" value="ECO:0007669"/>
    <property type="project" value="InterPro"/>
</dbReference>
<feature type="region of interest" description="Disordered" evidence="3">
    <location>
        <begin position="29"/>
        <end position="55"/>
    </location>
</feature>
<proteinExistence type="predicted"/>
<feature type="region of interest" description="Disordered" evidence="3">
    <location>
        <begin position="222"/>
        <end position="361"/>
    </location>
</feature>
<dbReference type="EMBL" id="JAUCMX010000028">
    <property type="protein sequence ID" value="KAK3508487.1"/>
    <property type="molecule type" value="Genomic_DNA"/>
</dbReference>
<evidence type="ECO:0000256" key="3">
    <source>
        <dbReference type="SAM" id="MobiDB-lite"/>
    </source>
</evidence>
<dbReference type="GO" id="GO:0008017">
    <property type="term" value="F:microtubule binding"/>
    <property type="evidence" value="ECO:0007669"/>
    <property type="project" value="TreeGrafter"/>
</dbReference>